<reference evidence="3 4" key="1">
    <citation type="submission" date="2020-07" db="EMBL/GenBank/DDBJ databases">
        <title>Taxonomic proposal: Crassvirales, a new order of highly abundant and diverse bacterial viruses.</title>
        <authorList>
            <person name="Shkoporov A.N."/>
            <person name="Stockdale S.R."/>
            <person name="Guerin E."/>
            <person name="Ross R.P."/>
            <person name="Hill C."/>
        </authorList>
    </citation>
    <scope>NUCLEOTIDE SEQUENCE [LARGE SCALE GENOMIC DNA]</scope>
</reference>
<feature type="domain" description="NUMOD4" evidence="1">
    <location>
        <begin position="1"/>
        <end position="44"/>
    </location>
</feature>
<keyword evidence="3" id="KW-0255">Endonuclease</keyword>
<dbReference type="Gene3D" id="3.90.75.20">
    <property type="match status" value="1"/>
</dbReference>
<dbReference type="RefSeq" id="YP_010111452.1">
    <property type="nucleotide sequence ID" value="NC_055881.1"/>
</dbReference>
<dbReference type="KEGG" id="vg:65129840"/>
<evidence type="ECO:0000313" key="3">
    <source>
        <dbReference type="EMBL" id="QOR59294.1"/>
    </source>
</evidence>
<dbReference type="InterPro" id="IPR044925">
    <property type="entry name" value="His-Me_finger_sf"/>
</dbReference>
<dbReference type="EMBL" id="MT774388">
    <property type="protein sequence ID" value="QOR59294.1"/>
    <property type="molecule type" value="Genomic_DNA"/>
</dbReference>
<dbReference type="InterPro" id="IPR036388">
    <property type="entry name" value="WH-like_DNA-bd_sf"/>
</dbReference>
<evidence type="ECO:0000259" key="2">
    <source>
        <dbReference type="Pfam" id="PF13392"/>
    </source>
</evidence>
<dbReference type="GO" id="GO:0004519">
    <property type="term" value="F:endonuclease activity"/>
    <property type="evidence" value="ECO:0007669"/>
    <property type="project" value="UniProtKB-KW"/>
</dbReference>
<dbReference type="InterPro" id="IPR003615">
    <property type="entry name" value="HNH_nuc"/>
</dbReference>
<feature type="domain" description="HNH nuclease" evidence="2">
    <location>
        <begin position="50"/>
        <end position="94"/>
    </location>
</feature>
<protein>
    <submittedName>
        <fullName evidence="3">HNH endonuclease</fullName>
    </submittedName>
</protein>
<name>A0A7M1RYP7_9CAUD</name>
<dbReference type="SUPFAM" id="SSF64496">
    <property type="entry name" value="DNA-binding domain of intron-encoded endonucleases"/>
    <property type="match status" value="1"/>
</dbReference>
<evidence type="ECO:0000313" key="4">
    <source>
        <dbReference type="Proteomes" id="UP000593627"/>
    </source>
</evidence>
<dbReference type="Pfam" id="PF13392">
    <property type="entry name" value="HNH_3"/>
    <property type="match status" value="1"/>
</dbReference>
<dbReference type="Gene3D" id="1.10.10.10">
    <property type="entry name" value="Winged helix-like DNA-binding domain superfamily/Winged helix DNA-binding domain"/>
    <property type="match status" value="1"/>
</dbReference>
<evidence type="ECO:0000259" key="1">
    <source>
        <dbReference type="Pfam" id="PF07463"/>
    </source>
</evidence>
<dbReference type="Proteomes" id="UP000593627">
    <property type="component" value="Segment"/>
</dbReference>
<sequence>MNFKVITGYQDYLVSESGEIFSLKSNRNLKPYKTTKGYLQVRLNNGKAFHVHRLVAEAFIPNPDNLPQINHKNEDKTDNRVENLEWCNQSQNMQHGTGNERRSYTLKGRKTTWNSKQVLQLSLDGEEIKRWESTMEVERTLGYKNTNIGACCNGKMKRAYGFIWRYIE</sequence>
<keyword evidence="3" id="KW-0378">Hydrolase</keyword>
<organism evidence="3 4">
    <name type="scientific">uncultured phage cr112_1</name>
    <dbReference type="NCBI Taxonomy" id="2772072"/>
    <lineage>
        <taxon>Viruses</taxon>
        <taxon>Duplodnaviria</taxon>
        <taxon>Heunggongvirae</taxon>
        <taxon>Uroviricota</taxon>
        <taxon>Caudoviricetes</taxon>
        <taxon>Crassvirales</taxon>
        <taxon>Steigviridae</taxon>
        <taxon>Asinivirinae</taxon>
        <taxon>Kehishuvirus</taxon>
        <taxon>Kehishuvirus splanchnicus</taxon>
    </lineage>
</organism>
<dbReference type="SUPFAM" id="SSF54060">
    <property type="entry name" value="His-Me finger endonucleases"/>
    <property type="match status" value="1"/>
</dbReference>
<dbReference type="GeneID" id="65129840"/>
<dbReference type="Pfam" id="PF07463">
    <property type="entry name" value="NUMOD4"/>
    <property type="match status" value="1"/>
</dbReference>
<dbReference type="GO" id="GO:0016788">
    <property type="term" value="F:hydrolase activity, acting on ester bonds"/>
    <property type="evidence" value="ECO:0007669"/>
    <property type="project" value="InterPro"/>
</dbReference>
<dbReference type="InterPro" id="IPR003647">
    <property type="entry name" value="Intron_nuc_1_rpt"/>
</dbReference>
<accession>A0A7M1RYP7</accession>
<dbReference type="InterPro" id="IPR010902">
    <property type="entry name" value="NUMOD4"/>
</dbReference>
<keyword evidence="4" id="KW-1185">Reference proteome</keyword>
<dbReference type="SMART" id="SM00497">
    <property type="entry name" value="IENR1"/>
    <property type="match status" value="1"/>
</dbReference>
<proteinExistence type="predicted"/>
<keyword evidence="3" id="KW-0540">Nuclease</keyword>